<evidence type="ECO:0000313" key="2">
    <source>
        <dbReference type="EMBL" id="QDH70087.1"/>
    </source>
</evidence>
<organism evidence="2 3">
    <name type="scientific">Marilutibacter alkalisoli</name>
    <dbReference type="NCBI Taxonomy" id="2591633"/>
    <lineage>
        <taxon>Bacteria</taxon>
        <taxon>Pseudomonadati</taxon>
        <taxon>Pseudomonadota</taxon>
        <taxon>Gammaproteobacteria</taxon>
        <taxon>Lysobacterales</taxon>
        <taxon>Lysobacteraceae</taxon>
        <taxon>Marilutibacter</taxon>
    </lineage>
</organism>
<gene>
    <name evidence="2" type="ORF">FKV23_08260</name>
</gene>
<evidence type="ECO:0000259" key="1">
    <source>
        <dbReference type="Pfam" id="PF08241"/>
    </source>
</evidence>
<dbReference type="SUPFAM" id="SSF53335">
    <property type="entry name" value="S-adenosyl-L-methionine-dependent methyltransferases"/>
    <property type="match status" value="1"/>
</dbReference>
<dbReference type="InterPro" id="IPR013216">
    <property type="entry name" value="Methyltransf_11"/>
</dbReference>
<dbReference type="EMBL" id="CP041242">
    <property type="protein sequence ID" value="QDH70087.1"/>
    <property type="molecule type" value="Genomic_DNA"/>
</dbReference>
<dbReference type="AlphaFoldDB" id="A0A514BRS8"/>
<dbReference type="Gene3D" id="3.40.50.150">
    <property type="entry name" value="Vaccinia Virus protein VP39"/>
    <property type="match status" value="1"/>
</dbReference>
<keyword evidence="2" id="KW-0808">Transferase</keyword>
<dbReference type="OrthoDB" id="582295at2"/>
<evidence type="ECO:0000313" key="3">
    <source>
        <dbReference type="Proteomes" id="UP000317199"/>
    </source>
</evidence>
<dbReference type="Pfam" id="PF08241">
    <property type="entry name" value="Methyltransf_11"/>
    <property type="match status" value="1"/>
</dbReference>
<keyword evidence="2" id="KW-0489">Methyltransferase</keyword>
<accession>A0A514BRS8</accession>
<dbReference type="KEGG" id="lyj:FKV23_08260"/>
<dbReference type="GO" id="GO:0008168">
    <property type="term" value="F:methyltransferase activity"/>
    <property type="evidence" value="ECO:0007669"/>
    <property type="project" value="UniProtKB-KW"/>
</dbReference>
<proteinExistence type="predicted"/>
<reference evidence="2 3" key="1">
    <citation type="submission" date="2019-06" db="EMBL/GenBank/DDBJ databases">
        <title>Lysobacter alkalisoli sp. nov. isolated from saline-alkali soil.</title>
        <authorList>
            <person name="Sun J.-Q."/>
            <person name="Xu L."/>
        </authorList>
    </citation>
    <scope>NUCLEOTIDE SEQUENCE [LARGE SCALE GENOMIC DNA]</scope>
    <source>
        <strain evidence="2 3">SJ-36</strain>
    </source>
</reference>
<dbReference type="CDD" id="cd02440">
    <property type="entry name" value="AdoMet_MTases"/>
    <property type="match status" value="1"/>
</dbReference>
<keyword evidence="3" id="KW-1185">Reference proteome</keyword>
<feature type="domain" description="Methyltransferase type 11" evidence="1">
    <location>
        <begin position="117"/>
        <end position="217"/>
    </location>
</feature>
<sequence length="380" mass="42414">MGVWHRGGLPFMTTDRVVPGFVYRHRYLAKQLLAFINRHAPAFLSRKLSSIAGKVSFRVVPEYQGETLPPIFHYWSRRNVAPLLARFGYDSPDGLYFSEIRKWADSSGSDEVSIASFGSGAGALELDLLARLKAVGVNANILCIDFNRHLKERAEKAATERGLNGNFRFLVADCNSVGASVVGRHQIIIVNQFFHHVENMEGFCSMLRQVLEPGGAALTCDVVGRNGHALWPSVSERVQAVWEKLSPDRQFDRYFSARKRRYISVDHSAYSNEGIRAQDVVCELVKHFDFELFLTYGGAVMPFVERRVGFNFDPENSDDRAFIDQVADADNAAIDSGVYPASNMIAVLRHAGMGGAMKHFPIDPSMHIKATRSELARTLA</sequence>
<protein>
    <submittedName>
        <fullName evidence="2">Class I SAM-dependent methyltransferase</fullName>
    </submittedName>
</protein>
<dbReference type="InterPro" id="IPR029063">
    <property type="entry name" value="SAM-dependent_MTases_sf"/>
</dbReference>
<dbReference type="GO" id="GO:0032259">
    <property type="term" value="P:methylation"/>
    <property type="evidence" value="ECO:0007669"/>
    <property type="project" value="UniProtKB-KW"/>
</dbReference>
<name>A0A514BRS8_9GAMM</name>
<dbReference type="Proteomes" id="UP000317199">
    <property type="component" value="Chromosome"/>
</dbReference>